<name>A0A4C2AE50_EUMVA</name>
<dbReference type="OrthoDB" id="6769924at2759"/>
<evidence type="ECO:0000313" key="2">
    <source>
        <dbReference type="Proteomes" id="UP000299102"/>
    </source>
</evidence>
<comment type="caution">
    <text evidence="1">The sequence shown here is derived from an EMBL/GenBank/DDBJ whole genome shotgun (WGS) entry which is preliminary data.</text>
</comment>
<dbReference type="Proteomes" id="UP000299102">
    <property type="component" value="Unassembled WGS sequence"/>
</dbReference>
<protein>
    <submittedName>
        <fullName evidence="1">Uncharacterized protein</fullName>
    </submittedName>
</protein>
<evidence type="ECO:0000313" key="1">
    <source>
        <dbReference type="EMBL" id="GBP97464.1"/>
    </source>
</evidence>
<reference evidence="1 2" key="1">
    <citation type="journal article" date="2019" name="Commun. Biol.">
        <title>The bagworm genome reveals a unique fibroin gene that provides high tensile strength.</title>
        <authorList>
            <person name="Kono N."/>
            <person name="Nakamura H."/>
            <person name="Ohtoshi R."/>
            <person name="Tomita M."/>
            <person name="Numata K."/>
            <person name="Arakawa K."/>
        </authorList>
    </citation>
    <scope>NUCLEOTIDE SEQUENCE [LARGE SCALE GENOMIC DNA]</scope>
</reference>
<sequence>MTPKRNGRRNGAAWMQFVDSTLVRCYHSFAQHGRIPRKPDCIEGRCQRHWRKSDYCWRFQQQTNSRVVEWEGTIADKALISERVAEDRELECSRNIHGNLRWVDVIHALERNFKVPDYLMRMIRNYLKDRVLIYNTTEGKREMEVTSGSRTGPPYSDPTL</sequence>
<accession>A0A4C2AE50</accession>
<gene>
    <name evidence="1" type="ORF">EVAR_69847_1</name>
</gene>
<dbReference type="EMBL" id="BGZK01002938">
    <property type="protein sequence ID" value="GBP97464.1"/>
    <property type="molecule type" value="Genomic_DNA"/>
</dbReference>
<organism evidence="1 2">
    <name type="scientific">Eumeta variegata</name>
    <name type="common">Bagworm moth</name>
    <name type="synonym">Eumeta japonica</name>
    <dbReference type="NCBI Taxonomy" id="151549"/>
    <lineage>
        <taxon>Eukaryota</taxon>
        <taxon>Metazoa</taxon>
        <taxon>Ecdysozoa</taxon>
        <taxon>Arthropoda</taxon>
        <taxon>Hexapoda</taxon>
        <taxon>Insecta</taxon>
        <taxon>Pterygota</taxon>
        <taxon>Neoptera</taxon>
        <taxon>Endopterygota</taxon>
        <taxon>Lepidoptera</taxon>
        <taxon>Glossata</taxon>
        <taxon>Ditrysia</taxon>
        <taxon>Tineoidea</taxon>
        <taxon>Psychidae</taxon>
        <taxon>Oiketicinae</taxon>
        <taxon>Eumeta</taxon>
    </lineage>
</organism>
<keyword evidence="2" id="KW-1185">Reference proteome</keyword>
<dbReference type="AlphaFoldDB" id="A0A4C2AE50"/>
<proteinExistence type="predicted"/>